<reference evidence="3" key="1">
    <citation type="journal article" date="2022" name="Int. J. Syst. Evol. Microbiol.">
        <title>Anaeromyxobacter oryzae sp. nov., Anaeromyxobacter diazotrophicus sp. nov. and Anaeromyxobacter paludicola sp. nov., isolated from paddy soils.</title>
        <authorList>
            <person name="Itoh H."/>
            <person name="Xu Z."/>
            <person name="Mise K."/>
            <person name="Masuda Y."/>
            <person name="Ushijima N."/>
            <person name="Hayakawa C."/>
            <person name="Shiratori Y."/>
            <person name="Senoo K."/>
        </authorList>
    </citation>
    <scope>NUCLEOTIDE SEQUENCE [LARGE SCALE GENOMIC DNA]</scope>
    <source>
        <strain evidence="3">Red232</strain>
    </source>
</reference>
<dbReference type="EMBL" id="AP025591">
    <property type="protein sequence ID" value="BDG05221.1"/>
    <property type="molecule type" value="Genomic_DNA"/>
</dbReference>
<accession>A0ABN6MXB2</accession>
<evidence type="ECO:0008006" key="4">
    <source>
        <dbReference type="Google" id="ProtNLM"/>
    </source>
</evidence>
<name>A0ABN6MXB2_9BACT</name>
<dbReference type="RefSeq" id="WP_248353814.1">
    <property type="nucleotide sequence ID" value="NZ_AP025591.1"/>
</dbReference>
<evidence type="ECO:0000313" key="3">
    <source>
        <dbReference type="Proteomes" id="UP001162891"/>
    </source>
</evidence>
<evidence type="ECO:0000313" key="2">
    <source>
        <dbReference type="EMBL" id="BDG05221.1"/>
    </source>
</evidence>
<evidence type="ECO:0000256" key="1">
    <source>
        <dbReference type="SAM" id="SignalP"/>
    </source>
</evidence>
<gene>
    <name evidence="2" type="ORF">AMOR_42170</name>
</gene>
<organism evidence="2 3">
    <name type="scientific">Anaeromyxobacter oryzae</name>
    <dbReference type="NCBI Taxonomy" id="2918170"/>
    <lineage>
        <taxon>Bacteria</taxon>
        <taxon>Pseudomonadati</taxon>
        <taxon>Myxococcota</taxon>
        <taxon>Myxococcia</taxon>
        <taxon>Myxococcales</taxon>
        <taxon>Cystobacterineae</taxon>
        <taxon>Anaeromyxobacteraceae</taxon>
        <taxon>Anaeromyxobacter</taxon>
    </lineage>
</organism>
<keyword evidence="1" id="KW-0732">Signal</keyword>
<sequence>MTRRLIALALLAAAVACNDYTFSPVGRCLVQPGSVRVQLSKVSTADILFVVDDSPSMDPKQQGLADSFKDFIDRMVATNTARAAKGLEPVDFHVAVTTSSIFYAAAGTRSCVAGTGGNQCCATSACTDVAACTPGTGGGCGAGQTCVTTSVLDASGNAVLDAKAQCCSTSACAPATTACVPGDACPLMTTAYANPLPSSSFCTPGLAVAGAPYPAGAFVAASGNPTILDFGKTLDWASWGTATQDPALTALVGQFTQNIRVGSCGSGEEQHLEAARLALQKALAGQQPGVAAGTWPHPDAKLVVVWVGDEDDCSSPASAPLAMAGSTPGADSCVLDKRRPAAAQREIPVSTYADFFAGLVKPGGAADLGAAFIVSSARCADGSYQPADSCTGTASCPVQPPATCHAGPVCGGAYAAGERFLALADAFKARGFGVVEGTVCDAYPPSSFGPVLSAIADLARPLDALRLPTRPGTRDLTQLRIVDASGATRRTCTPGAEWCFVDCNDASASPACLVSGTSECIAIDQTKGGCFANPGETYSAEYLGMLPPSGCASAAECATALGGKAGDWSCSIDAGQARGTCACNGG</sequence>
<feature type="chain" id="PRO_5046884528" description="VWFA domain-containing protein" evidence="1">
    <location>
        <begin position="20"/>
        <end position="586"/>
    </location>
</feature>
<dbReference type="Proteomes" id="UP001162891">
    <property type="component" value="Chromosome"/>
</dbReference>
<dbReference type="PROSITE" id="PS51257">
    <property type="entry name" value="PROKAR_LIPOPROTEIN"/>
    <property type="match status" value="1"/>
</dbReference>
<proteinExistence type="predicted"/>
<feature type="signal peptide" evidence="1">
    <location>
        <begin position="1"/>
        <end position="19"/>
    </location>
</feature>
<protein>
    <recommendedName>
        <fullName evidence="4">VWFA domain-containing protein</fullName>
    </recommendedName>
</protein>
<keyword evidence="3" id="KW-1185">Reference proteome</keyword>